<dbReference type="NCBIfam" id="TIGR01730">
    <property type="entry name" value="RND_mfp"/>
    <property type="match status" value="1"/>
</dbReference>
<evidence type="ECO:0000256" key="2">
    <source>
        <dbReference type="ARBA" id="ARBA00022448"/>
    </source>
</evidence>
<dbReference type="KEGG" id="dau:Daud_2100"/>
<dbReference type="FunFam" id="2.40.420.20:FF:000006">
    <property type="entry name" value="RND family efflux transporter MFP subunit"/>
    <property type="match status" value="1"/>
</dbReference>
<comment type="similarity">
    <text evidence="1">Belongs to the membrane fusion protein (MFP) (TC 8.A.1) family.</text>
</comment>
<dbReference type="GO" id="GO:0046686">
    <property type="term" value="P:response to cadmium ion"/>
    <property type="evidence" value="ECO:0007669"/>
    <property type="project" value="UniProtKB-KW"/>
</dbReference>
<dbReference type="Pfam" id="PF25954">
    <property type="entry name" value="Beta-barrel_RND_2"/>
    <property type="match status" value="1"/>
</dbReference>
<dbReference type="Pfam" id="PF25973">
    <property type="entry name" value="BSH_CzcB"/>
    <property type="match status" value="1"/>
</dbReference>
<dbReference type="Gene3D" id="2.40.50.100">
    <property type="match status" value="1"/>
</dbReference>
<dbReference type="AlphaFoldDB" id="B1I6G3"/>
<organism evidence="9 10">
    <name type="scientific">Desulforudis audaxviator (strain MP104C)</name>
    <dbReference type="NCBI Taxonomy" id="477974"/>
    <lineage>
        <taxon>Bacteria</taxon>
        <taxon>Bacillati</taxon>
        <taxon>Bacillota</taxon>
        <taxon>Clostridia</taxon>
        <taxon>Thermoanaerobacterales</taxon>
        <taxon>Candidatus Desulforudaceae</taxon>
        <taxon>Candidatus Desulforudis</taxon>
    </lineage>
</organism>
<dbReference type="InterPro" id="IPR058637">
    <property type="entry name" value="YknX-like_C"/>
</dbReference>
<evidence type="ECO:0000259" key="6">
    <source>
        <dbReference type="Pfam" id="PF25954"/>
    </source>
</evidence>
<proteinExistence type="inferred from homology"/>
<dbReference type="GO" id="GO:0015562">
    <property type="term" value="F:efflux transmembrane transporter activity"/>
    <property type="evidence" value="ECO:0007669"/>
    <property type="project" value="TreeGrafter"/>
</dbReference>
<keyword evidence="10" id="KW-1185">Reference proteome</keyword>
<evidence type="ECO:0000256" key="3">
    <source>
        <dbReference type="ARBA" id="ARBA00022833"/>
    </source>
</evidence>
<evidence type="ECO:0000256" key="1">
    <source>
        <dbReference type="ARBA" id="ARBA00009477"/>
    </source>
</evidence>
<dbReference type="InterPro" id="IPR058647">
    <property type="entry name" value="BSH_CzcB-like"/>
</dbReference>
<dbReference type="PANTHER" id="PTHR30469">
    <property type="entry name" value="MULTIDRUG RESISTANCE PROTEIN MDTA"/>
    <property type="match status" value="1"/>
</dbReference>
<evidence type="ECO:0000259" key="8">
    <source>
        <dbReference type="Pfam" id="PF25989"/>
    </source>
</evidence>
<evidence type="ECO:0000256" key="5">
    <source>
        <dbReference type="ARBA" id="ARBA00058766"/>
    </source>
</evidence>
<dbReference type="GO" id="GO:1990281">
    <property type="term" value="C:efflux pump complex"/>
    <property type="evidence" value="ECO:0007669"/>
    <property type="project" value="TreeGrafter"/>
</dbReference>
<dbReference type="SUPFAM" id="SSF111369">
    <property type="entry name" value="HlyD-like secretion proteins"/>
    <property type="match status" value="1"/>
</dbReference>
<keyword evidence="3" id="KW-0862">Zinc</keyword>
<evidence type="ECO:0000256" key="4">
    <source>
        <dbReference type="ARBA" id="ARBA00043263"/>
    </source>
</evidence>
<dbReference type="Gene3D" id="2.40.420.20">
    <property type="match status" value="1"/>
</dbReference>
<evidence type="ECO:0000313" key="10">
    <source>
        <dbReference type="Proteomes" id="UP000008544"/>
    </source>
</evidence>
<dbReference type="PANTHER" id="PTHR30469:SF15">
    <property type="entry name" value="HLYD FAMILY OF SECRETION PROTEINS"/>
    <property type="match status" value="1"/>
</dbReference>
<evidence type="ECO:0000313" key="9">
    <source>
        <dbReference type="EMBL" id="ACA60589.1"/>
    </source>
</evidence>
<keyword evidence="2" id="KW-0813">Transport</keyword>
<dbReference type="Gene3D" id="2.40.30.170">
    <property type="match status" value="1"/>
</dbReference>
<dbReference type="STRING" id="477974.Daud_2100"/>
<evidence type="ECO:0000259" key="7">
    <source>
        <dbReference type="Pfam" id="PF25973"/>
    </source>
</evidence>
<accession>B1I6G3</accession>
<name>B1I6G3_DESAP</name>
<dbReference type="FunFam" id="2.40.30.170:FF:000010">
    <property type="entry name" value="Efflux RND transporter periplasmic adaptor subunit"/>
    <property type="match status" value="1"/>
</dbReference>
<reference evidence="9 10" key="2">
    <citation type="journal article" date="2008" name="Science">
        <title>Environmental genomics reveals a single-species ecosystem deep within Earth.</title>
        <authorList>
            <person name="Chivian D."/>
            <person name="Brodie E.L."/>
            <person name="Alm E.J."/>
            <person name="Culley D.E."/>
            <person name="Dehal P.S."/>
            <person name="Desantis T.Z."/>
            <person name="Gihring T.M."/>
            <person name="Lapidus A."/>
            <person name="Lin L.H."/>
            <person name="Lowry S.R."/>
            <person name="Moser D.P."/>
            <person name="Richardson P.M."/>
            <person name="Southam G."/>
            <person name="Wanger G."/>
            <person name="Pratt L.M."/>
            <person name="Andersen G.L."/>
            <person name="Hazen T.C."/>
            <person name="Brockman F.J."/>
            <person name="Arkin A.P."/>
            <person name="Onstott T.C."/>
        </authorList>
    </citation>
    <scope>NUCLEOTIDE SEQUENCE [LARGE SCALE GENOMIC DNA]</scope>
    <source>
        <strain evidence="9 10">MP104C</strain>
    </source>
</reference>
<dbReference type="HOGENOM" id="CLU_018816_14_4_9"/>
<dbReference type="EMBL" id="CP000860">
    <property type="protein sequence ID" value="ACA60589.1"/>
    <property type="molecule type" value="Genomic_DNA"/>
</dbReference>
<comment type="function">
    <text evidence="5">CzcA and CzcB together would act in zinc efflux nearly as effectively as the complete czc efflux system (CzcABC). The CzcB protein is thought to funnel zinc cations to the CzcA transport protein.</text>
</comment>
<dbReference type="Gene3D" id="1.10.287.470">
    <property type="entry name" value="Helix hairpin bin"/>
    <property type="match status" value="1"/>
</dbReference>
<sequence>MGRRWLVLVVVLGLLFTLNGCERAGTEGQGKEGAAAVPVFVAQAEMGRLSRGDVLTGKVAPRTEVKLVPKMAGKVAAVTVDVGDRVRAGQTVVLLDAVELRAQLTQAEAGVAAAESGLFQAELAFKQAQADYERMKFLHDQGAIPDADFEKAELNFKLARDRAENLAPAQLQQARGQLEFVRANYNNATLTSPVSGLVAARNVNPGEMASPGVPVLTLIDIDLVRVEVNASEKLVNQIKVGQEVRVRVAAASAEPLTGKVVSIAPAADARARTYPVKVELPNPGHLLKAGMFAEVDFGTEADKNVLVPRDAVFQRSGAHFVFVHAGGRIELREVVPGPSDGRMVAVLKGLEAGEDVVVSGQEALEDGMKVQASRLEAKQ</sequence>
<feature type="domain" description="YknX-like C-terminal permuted SH3-like" evidence="8">
    <location>
        <begin position="307"/>
        <end position="371"/>
    </location>
</feature>
<gene>
    <name evidence="9" type="ordered locus">Daud_2100</name>
</gene>
<dbReference type="InterPro" id="IPR058792">
    <property type="entry name" value="Beta-barrel_RND_2"/>
</dbReference>
<protein>
    <submittedName>
        <fullName evidence="9">Efflux transporter, RND family, MFP subunit</fullName>
    </submittedName>
</protein>
<dbReference type="Proteomes" id="UP000008544">
    <property type="component" value="Chromosome"/>
</dbReference>
<reference evidence="10" key="1">
    <citation type="submission" date="2007-10" db="EMBL/GenBank/DDBJ databases">
        <title>Complete sequence of chromosome of Desulforudis audaxviator MP104C.</title>
        <authorList>
            <person name="Copeland A."/>
            <person name="Lucas S."/>
            <person name="Lapidus A."/>
            <person name="Barry K."/>
            <person name="Glavina del Rio T."/>
            <person name="Dalin E."/>
            <person name="Tice H."/>
            <person name="Bruce D."/>
            <person name="Pitluck S."/>
            <person name="Lowry S.R."/>
            <person name="Larimer F."/>
            <person name="Land M.L."/>
            <person name="Hauser L."/>
            <person name="Kyrpides N."/>
            <person name="Ivanova N.N."/>
            <person name="Richardson P."/>
        </authorList>
    </citation>
    <scope>NUCLEOTIDE SEQUENCE [LARGE SCALE GENOMIC DNA]</scope>
    <source>
        <strain evidence="10">MP104C</strain>
    </source>
</reference>
<keyword evidence="4" id="KW-0105">Cadmium resistance</keyword>
<dbReference type="eggNOG" id="COG0845">
    <property type="taxonomic scope" value="Bacteria"/>
</dbReference>
<feature type="domain" description="CusB-like beta-barrel" evidence="6">
    <location>
        <begin position="226"/>
        <end position="300"/>
    </location>
</feature>
<feature type="domain" description="CzcB-like barrel-sandwich hybrid" evidence="7">
    <location>
        <begin position="65"/>
        <end position="218"/>
    </location>
</feature>
<dbReference type="Pfam" id="PF25989">
    <property type="entry name" value="YknX_C"/>
    <property type="match status" value="1"/>
</dbReference>
<dbReference type="InterPro" id="IPR006143">
    <property type="entry name" value="RND_pump_MFP"/>
</dbReference>